<feature type="region of interest" description="Disordered" evidence="1">
    <location>
        <begin position="39"/>
        <end position="62"/>
    </location>
</feature>
<feature type="compositionally biased region" description="Polar residues" evidence="1">
    <location>
        <begin position="51"/>
        <end position="62"/>
    </location>
</feature>
<reference evidence="2 3" key="1">
    <citation type="submission" date="2017-05" db="EMBL/GenBank/DDBJ databases">
        <authorList>
            <person name="Song R."/>
            <person name="Chenine A.L."/>
            <person name="Ruprecht R.M."/>
        </authorList>
    </citation>
    <scope>NUCLEOTIDE SEQUENCE [LARGE SCALE GENOMIC DNA]</scope>
    <source>
        <strain evidence="2 3">CECT 8663</strain>
    </source>
</reference>
<name>A0A238K577_9RHOB</name>
<dbReference type="AlphaFoldDB" id="A0A238K577"/>
<dbReference type="EMBL" id="FXYH01000003">
    <property type="protein sequence ID" value="SMX37627.1"/>
    <property type="molecule type" value="Genomic_DNA"/>
</dbReference>
<evidence type="ECO:0000313" key="3">
    <source>
        <dbReference type="Proteomes" id="UP000220836"/>
    </source>
</evidence>
<protein>
    <submittedName>
        <fullName evidence="2">Uncharacterized protein</fullName>
    </submittedName>
</protein>
<accession>A0A238K577</accession>
<evidence type="ECO:0000313" key="2">
    <source>
        <dbReference type="EMBL" id="SMX37627.1"/>
    </source>
</evidence>
<evidence type="ECO:0000256" key="1">
    <source>
        <dbReference type="SAM" id="MobiDB-lite"/>
    </source>
</evidence>
<keyword evidence="3" id="KW-1185">Reference proteome</keyword>
<sequence>MSAQFFVEEPCQDVFPRRMLEGSDHVDVPFVANTDSNTKEEISLEWDDPSGTGNSKQVELSF</sequence>
<gene>
    <name evidence="2" type="ORF">PEV8663_01146</name>
</gene>
<proteinExistence type="predicted"/>
<organism evidence="2 3">
    <name type="scientific">Pelagimonas varians</name>
    <dbReference type="NCBI Taxonomy" id="696760"/>
    <lineage>
        <taxon>Bacteria</taxon>
        <taxon>Pseudomonadati</taxon>
        <taxon>Pseudomonadota</taxon>
        <taxon>Alphaproteobacteria</taxon>
        <taxon>Rhodobacterales</taxon>
        <taxon>Roseobacteraceae</taxon>
        <taxon>Pelagimonas</taxon>
    </lineage>
</organism>
<dbReference type="Proteomes" id="UP000220836">
    <property type="component" value="Unassembled WGS sequence"/>
</dbReference>